<dbReference type="Proteomes" id="UP000325598">
    <property type="component" value="Unassembled WGS sequence"/>
</dbReference>
<evidence type="ECO:0000313" key="2">
    <source>
        <dbReference type="Proteomes" id="UP000325598"/>
    </source>
</evidence>
<comment type="caution">
    <text evidence="1">The sequence shown here is derived from an EMBL/GenBank/DDBJ whole genome shotgun (WGS) entry which is preliminary data.</text>
</comment>
<accession>A0A5J4LP14</accession>
<organism evidence="1 2">
    <name type="scientific">Streptomyces angustmyceticus</name>
    <dbReference type="NCBI Taxonomy" id="285578"/>
    <lineage>
        <taxon>Bacteria</taxon>
        <taxon>Bacillati</taxon>
        <taxon>Actinomycetota</taxon>
        <taxon>Actinomycetes</taxon>
        <taxon>Kitasatosporales</taxon>
        <taxon>Streptomycetaceae</taxon>
        <taxon>Streptomyces</taxon>
    </lineage>
</organism>
<dbReference type="OrthoDB" id="3867337at2"/>
<dbReference type="AlphaFoldDB" id="A0A5J4LP14"/>
<keyword evidence="2" id="KW-1185">Reference proteome</keyword>
<gene>
    <name evidence="1" type="ORF">San01_45820</name>
</gene>
<sequence length="210" mass="23151">MTTARTEDARPSSAGPLRLVEDRTAGPTTVDVTGYVRAMSAHCPYLAPSVEGGLTHWTVYEAAGDAPEVEEAVFEAGVRGAEWLRTQADRRRGALLCENIAVRGAGREVLAWPHWALKNLYAPVGVMFGKFPVGEQMADHRGRVVPEPPLSFLVVRFVVRARDPLFLSRTPDLAETVAVAADDGRDVFAGLPRDWRNVKLWARERLPKRP</sequence>
<proteinExistence type="predicted"/>
<name>A0A5J4LP14_9ACTN</name>
<dbReference type="GeneID" id="96751314"/>
<reference evidence="1 2" key="1">
    <citation type="submission" date="2019-10" db="EMBL/GenBank/DDBJ databases">
        <title>Whole genome shotgun sequence of Streptomyces angustmyceticus NBRC 3934.</title>
        <authorList>
            <person name="Hosoyama A."/>
            <person name="Ichikawa N."/>
            <person name="Kimura A."/>
            <person name="Kitahashi Y."/>
            <person name="Komaki H."/>
            <person name="Uohara A."/>
        </authorList>
    </citation>
    <scope>NUCLEOTIDE SEQUENCE [LARGE SCALE GENOMIC DNA]</scope>
    <source>
        <strain evidence="1 2">NBRC 3934</strain>
    </source>
</reference>
<evidence type="ECO:0000313" key="1">
    <source>
        <dbReference type="EMBL" id="GES32095.1"/>
    </source>
</evidence>
<protein>
    <submittedName>
        <fullName evidence="1">Uncharacterized protein</fullName>
    </submittedName>
</protein>
<dbReference type="EMBL" id="BLAG01000012">
    <property type="protein sequence ID" value="GES32095.1"/>
    <property type="molecule type" value="Genomic_DNA"/>
</dbReference>
<dbReference type="RefSeq" id="WP_086718317.1">
    <property type="nucleotide sequence ID" value="NZ_BLAG01000012.1"/>
</dbReference>